<accession>A0A8X6UG92</accession>
<protein>
    <submittedName>
        <fullName evidence="2">Uncharacterized protein</fullName>
    </submittedName>
</protein>
<comment type="caution">
    <text evidence="2">The sequence shown here is derived from an EMBL/GenBank/DDBJ whole genome shotgun (WGS) entry which is preliminary data.</text>
</comment>
<evidence type="ECO:0000313" key="2">
    <source>
        <dbReference type="EMBL" id="GFU11337.1"/>
    </source>
</evidence>
<dbReference type="Proteomes" id="UP000887013">
    <property type="component" value="Unassembled WGS sequence"/>
</dbReference>
<name>A0A8X6UG92_NEPPI</name>
<proteinExistence type="predicted"/>
<keyword evidence="3" id="KW-1185">Reference proteome</keyword>
<sequence length="115" mass="12644">MPSRAHCCAINTPPQYAQGFRRRPRTESCCGKTPAMKTTDRRMPAPAATVRPVRTMFTAVQIAGRSKARLGVGKRVTGTAMFCSPPTAPFQYQICRAPAPSLSLHTDDGNMRYEQ</sequence>
<feature type="region of interest" description="Disordered" evidence="1">
    <location>
        <begin position="23"/>
        <end position="45"/>
    </location>
</feature>
<organism evidence="2 3">
    <name type="scientific">Nephila pilipes</name>
    <name type="common">Giant wood spider</name>
    <name type="synonym">Nephila maculata</name>
    <dbReference type="NCBI Taxonomy" id="299642"/>
    <lineage>
        <taxon>Eukaryota</taxon>
        <taxon>Metazoa</taxon>
        <taxon>Ecdysozoa</taxon>
        <taxon>Arthropoda</taxon>
        <taxon>Chelicerata</taxon>
        <taxon>Arachnida</taxon>
        <taxon>Araneae</taxon>
        <taxon>Araneomorphae</taxon>
        <taxon>Entelegynae</taxon>
        <taxon>Araneoidea</taxon>
        <taxon>Nephilidae</taxon>
        <taxon>Nephila</taxon>
    </lineage>
</organism>
<evidence type="ECO:0000313" key="3">
    <source>
        <dbReference type="Proteomes" id="UP000887013"/>
    </source>
</evidence>
<evidence type="ECO:0000256" key="1">
    <source>
        <dbReference type="SAM" id="MobiDB-lite"/>
    </source>
</evidence>
<gene>
    <name evidence="2" type="ORF">NPIL_329091</name>
</gene>
<dbReference type="EMBL" id="BMAW01125201">
    <property type="protein sequence ID" value="GFU11337.1"/>
    <property type="molecule type" value="Genomic_DNA"/>
</dbReference>
<dbReference type="AlphaFoldDB" id="A0A8X6UG92"/>
<reference evidence="2" key="1">
    <citation type="submission" date="2020-08" db="EMBL/GenBank/DDBJ databases">
        <title>Multicomponent nature underlies the extraordinary mechanical properties of spider dragline silk.</title>
        <authorList>
            <person name="Kono N."/>
            <person name="Nakamura H."/>
            <person name="Mori M."/>
            <person name="Yoshida Y."/>
            <person name="Ohtoshi R."/>
            <person name="Malay A.D."/>
            <person name="Moran D.A.P."/>
            <person name="Tomita M."/>
            <person name="Numata K."/>
            <person name="Arakawa K."/>
        </authorList>
    </citation>
    <scope>NUCLEOTIDE SEQUENCE</scope>
</reference>